<evidence type="ECO:0000256" key="5">
    <source>
        <dbReference type="ARBA" id="ARBA00020265"/>
    </source>
</evidence>
<dbReference type="OrthoDB" id="289162at2759"/>
<keyword evidence="6" id="KW-0963">Cytoplasm</keyword>
<comment type="function">
    <text evidence="9">Component of the elongator complex which is required for multiple tRNA modifications, including mcm5U (5-methoxycarbonylmethyl uridine), mcm5s2U (5-methoxycarbonylmethyl-2-thiouridine), and ncm5U (5-carbamoylmethyl uridine). The elongator complex catalyzes the formation of carboxymethyluridine in the wobble base at position 34 in tRNAs.</text>
</comment>
<dbReference type="InterPro" id="IPR027417">
    <property type="entry name" value="P-loop_NTPase"/>
</dbReference>
<gene>
    <name evidence="12" type="primary">elp4.S</name>
    <name evidence="12" type="synonym">elp4</name>
    <name evidence="12" type="synonym">pax6neb</name>
    <name evidence="12" type="synonym">paxneb</name>
</gene>
<dbReference type="Proteomes" id="UP000186698">
    <property type="component" value="Chromosome 4S"/>
</dbReference>
<proteinExistence type="inferred from homology"/>
<evidence type="ECO:0000256" key="9">
    <source>
        <dbReference type="ARBA" id="ARBA00045238"/>
    </source>
</evidence>
<comment type="pathway">
    <text evidence="3">tRNA modification; 5-methoxycarbonylmethyl-2-thiouridine-tRNA biosynthesis.</text>
</comment>
<comment type="similarity">
    <text evidence="4">Belongs to the ELP4 family.</text>
</comment>
<reference evidence="12" key="1">
    <citation type="submission" date="2025-08" db="UniProtKB">
        <authorList>
            <consortium name="RefSeq"/>
        </authorList>
    </citation>
    <scope>IDENTIFICATION</scope>
    <source>
        <strain evidence="12">J_2021</strain>
        <tissue evidence="12">Erythrocytes</tissue>
    </source>
</reference>
<dbReference type="CDD" id="cd19494">
    <property type="entry name" value="Elp4"/>
    <property type="match status" value="1"/>
</dbReference>
<dbReference type="InterPro" id="IPR008728">
    <property type="entry name" value="Elongator_complex_protein_4"/>
</dbReference>
<keyword evidence="7" id="KW-0819">tRNA processing</keyword>
<evidence type="ECO:0000313" key="12">
    <source>
        <dbReference type="RefSeq" id="XP_041447320.1"/>
    </source>
</evidence>
<evidence type="ECO:0000313" key="11">
    <source>
        <dbReference type="Proteomes" id="UP000186698"/>
    </source>
</evidence>
<organism evidence="11 12">
    <name type="scientific">Xenopus laevis</name>
    <name type="common">African clawed frog</name>
    <dbReference type="NCBI Taxonomy" id="8355"/>
    <lineage>
        <taxon>Eukaryota</taxon>
        <taxon>Metazoa</taxon>
        <taxon>Chordata</taxon>
        <taxon>Craniata</taxon>
        <taxon>Vertebrata</taxon>
        <taxon>Euteleostomi</taxon>
        <taxon>Amphibia</taxon>
        <taxon>Batrachia</taxon>
        <taxon>Anura</taxon>
        <taxon>Pipoidea</taxon>
        <taxon>Pipidae</taxon>
        <taxon>Xenopodinae</taxon>
        <taxon>Xenopus</taxon>
        <taxon>Xenopus</taxon>
    </lineage>
</organism>
<evidence type="ECO:0000256" key="2">
    <source>
        <dbReference type="ARBA" id="ARBA00004496"/>
    </source>
</evidence>
<accession>A0A8J1N2C4</accession>
<feature type="region of interest" description="Disordered" evidence="10">
    <location>
        <begin position="106"/>
        <end position="141"/>
    </location>
</feature>
<evidence type="ECO:0000256" key="6">
    <source>
        <dbReference type="ARBA" id="ARBA00022490"/>
    </source>
</evidence>
<dbReference type="FunFam" id="3.40.50.300:FF:000623">
    <property type="entry name" value="Elongator acetyltransferase complex subunit 4"/>
    <property type="match status" value="1"/>
</dbReference>
<dbReference type="GO" id="GO:0002098">
    <property type="term" value="P:tRNA wobble uridine modification"/>
    <property type="evidence" value="ECO:0000318"/>
    <property type="project" value="GO_Central"/>
</dbReference>
<evidence type="ECO:0000256" key="10">
    <source>
        <dbReference type="SAM" id="MobiDB-lite"/>
    </source>
</evidence>
<dbReference type="PANTHER" id="PTHR12896">
    <property type="entry name" value="PAX6 NEIGHBOR PROTEIN PAXNEB"/>
    <property type="match status" value="1"/>
</dbReference>
<dbReference type="GO" id="GO:0008023">
    <property type="term" value="C:transcription elongation factor complex"/>
    <property type="evidence" value="ECO:0007669"/>
    <property type="project" value="TreeGrafter"/>
</dbReference>
<evidence type="ECO:0000256" key="7">
    <source>
        <dbReference type="ARBA" id="ARBA00022694"/>
    </source>
</evidence>
<dbReference type="RefSeq" id="XP_041447320.1">
    <property type="nucleotide sequence ID" value="XM_041591386.1"/>
</dbReference>
<evidence type="ECO:0000256" key="1">
    <source>
        <dbReference type="ARBA" id="ARBA00004123"/>
    </source>
</evidence>
<dbReference type="Gene3D" id="3.40.50.300">
    <property type="entry name" value="P-loop containing nucleotide triphosphate hydrolases"/>
    <property type="match status" value="1"/>
</dbReference>
<dbReference type="AlphaFoldDB" id="A0A8J1N2C4"/>
<evidence type="ECO:0000256" key="3">
    <source>
        <dbReference type="ARBA" id="ARBA00005043"/>
    </source>
</evidence>
<comment type="subcellular location">
    <subcellularLocation>
        <location evidence="2">Cytoplasm</location>
    </subcellularLocation>
    <subcellularLocation>
        <location evidence="1">Nucleus</location>
    </subcellularLocation>
</comment>
<dbReference type="CTD" id="495207"/>
<keyword evidence="8" id="KW-0539">Nucleus</keyword>
<protein>
    <recommendedName>
        <fullName evidence="5">Elongator complex protein 4</fullName>
    </recommendedName>
</protein>
<dbReference type="PANTHER" id="PTHR12896:SF1">
    <property type="entry name" value="ELONGATOR COMPLEX PROTEIN 4"/>
    <property type="match status" value="1"/>
</dbReference>
<dbReference type="GeneID" id="495207"/>
<dbReference type="UniPathway" id="UPA00988"/>
<feature type="compositionally biased region" description="Basic and acidic residues" evidence="10">
    <location>
        <begin position="120"/>
        <end position="132"/>
    </location>
</feature>
<keyword evidence="11" id="KW-1185">Reference proteome</keyword>
<evidence type="ECO:0000256" key="4">
    <source>
        <dbReference type="ARBA" id="ARBA00007573"/>
    </source>
</evidence>
<dbReference type="GO" id="GO:0033588">
    <property type="term" value="C:elongator holoenzyme complex"/>
    <property type="evidence" value="ECO:0000318"/>
    <property type="project" value="GO_Central"/>
</dbReference>
<dbReference type="Pfam" id="PF05625">
    <property type="entry name" value="PAXNEB"/>
    <property type="match status" value="1"/>
</dbReference>
<dbReference type="GO" id="GO:0005737">
    <property type="term" value="C:cytoplasm"/>
    <property type="evidence" value="ECO:0000318"/>
    <property type="project" value="GO_Central"/>
</dbReference>
<sequence>MAAPCHRGVSAGDDAVGTGTSFKRKVRGKFPALPGTRPSVHNGQLLVSTGVPSLDHILGGGLAVGTLLLIEEDTYGTYSHLLLKYFLAEGVVSGHEVFVASANDDPTETLQDLPSPLTDEVPRQNDPKRTKDTSGPADDSQEMMKIAWRYQNLPKVETLPISSSRFGHYYDLSKTMPPEMSAKSHRFYLPRIMSANQKQNLSSEVTCNYNQLLESIQRVVHQEGYDGSNPQKRPKTILRLGIESLGSVLWADDICSQERPENQHSLTRFLYGLRGLLRTSLSVCVITVPTYLIQNKAITTRLRSLSDTVVGLESFIGSEMEANPLYKDYHGLLHVHQIPRLNSLISDGSDTKDLAFKLKRKIFAIERLHLPPDLSDTVSRSSKQDLAGSAKLLSSGCGPAAGGEKHLDF</sequence>
<name>A0A8J1N2C4_XENLA</name>
<evidence type="ECO:0000256" key="8">
    <source>
        <dbReference type="ARBA" id="ARBA00023242"/>
    </source>
</evidence>